<dbReference type="RefSeq" id="WP_343030945.1">
    <property type="nucleotide sequence ID" value="NZ_WQRF01000003.1"/>
</dbReference>
<reference evidence="3 4" key="1">
    <citation type="submission" date="2019-12" db="EMBL/GenBank/DDBJ databases">
        <title>Devosia maris sp. nov., isolated from the deep seawater.</title>
        <authorList>
            <person name="Liu Y."/>
        </authorList>
    </citation>
    <scope>NUCLEOTIDE SEQUENCE [LARGE SCALE GENOMIC DNA]</scope>
    <source>
        <strain evidence="3 4">L53-10-65</strain>
    </source>
</reference>
<dbReference type="SUPFAM" id="SSF51430">
    <property type="entry name" value="NAD(P)-linked oxidoreductase"/>
    <property type="match status" value="1"/>
</dbReference>
<evidence type="ECO:0000256" key="1">
    <source>
        <dbReference type="ARBA" id="ARBA00023002"/>
    </source>
</evidence>
<dbReference type="Proteomes" id="UP000438106">
    <property type="component" value="Unassembled WGS sequence"/>
</dbReference>
<dbReference type="CDD" id="cd19078">
    <property type="entry name" value="AKR_AKR13C1_2"/>
    <property type="match status" value="1"/>
</dbReference>
<sequence length="329" mass="36035">MKPRTLGQGLEVSPIGLGCMGITMSLGPPMRRDDAVRLIRAAVDRGITLFDTAEIYGPFANEDLLGEALAPIRDQVVIATKFGFHVGEEGGYSRQLDSRPARIRTSVEGSLRRLRTDCIDLYYQHRVDPKVPMEDVAGTIKDLVAEGKVKHFGLCEASVESIRRAHAIHPVTALQSEYSLWYREPEVEVLPLLDELGIGFVPFAPLGKGFLTGTVAPGDIFGADDFRSTQPRFSAENMRANSVFVDLIRNVAAQRNATPAQVALAWLMAQRPWIVPIPGTTKITRIEENIASANLNLAADELMEIDKALVGMEAQGDRYPASHMALSGR</sequence>
<proteinExistence type="predicted"/>
<dbReference type="InterPro" id="IPR023210">
    <property type="entry name" value="NADP_OxRdtase_dom"/>
</dbReference>
<organism evidence="3 4">
    <name type="scientific">Devosia marina</name>
    <dbReference type="NCBI Taxonomy" id="2683198"/>
    <lineage>
        <taxon>Bacteria</taxon>
        <taxon>Pseudomonadati</taxon>
        <taxon>Pseudomonadota</taxon>
        <taxon>Alphaproteobacteria</taxon>
        <taxon>Hyphomicrobiales</taxon>
        <taxon>Devosiaceae</taxon>
        <taxon>Devosia</taxon>
    </lineage>
</organism>
<gene>
    <name evidence="3" type="ORF">GO014_12985</name>
</gene>
<keyword evidence="1" id="KW-0560">Oxidoreductase</keyword>
<dbReference type="InterPro" id="IPR036812">
    <property type="entry name" value="NAD(P)_OxRdtase_dom_sf"/>
</dbReference>
<dbReference type="AlphaFoldDB" id="A0A7X3K4H6"/>
<dbReference type="InterPro" id="IPR050791">
    <property type="entry name" value="Aldo-Keto_reductase"/>
</dbReference>
<evidence type="ECO:0000313" key="4">
    <source>
        <dbReference type="Proteomes" id="UP000438106"/>
    </source>
</evidence>
<dbReference type="EMBL" id="WQRF01000003">
    <property type="protein sequence ID" value="MVS99938.1"/>
    <property type="molecule type" value="Genomic_DNA"/>
</dbReference>
<dbReference type="Pfam" id="PF00248">
    <property type="entry name" value="Aldo_ket_red"/>
    <property type="match status" value="1"/>
</dbReference>
<dbReference type="GO" id="GO:0005737">
    <property type="term" value="C:cytoplasm"/>
    <property type="evidence" value="ECO:0007669"/>
    <property type="project" value="TreeGrafter"/>
</dbReference>
<feature type="domain" description="NADP-dependent oxidoreductase" evidence="2">
    <location>
        <begin position="15"/>
        <end position="308"/>
    </location>
</feature>
<dbReference type="PANTHER" id="PTHR43625:SF77">
    <property type="entry name" value="ALDO-KETO REDUCTASE"/>
    <property type="match status" value="1"/>
</dbReference>
<comment type="caution">
    <text evidence="3">The sequence shown here is derived from an EMBL/GenBank/DDBJ whole genome shotgun (WGS) entry which is preliminary data.</text>
</comment>
<protein>
    <submittedName>
        <fullName evidence="3">Aldo/keto reductase</fullName>
    </submittedName>
</protein>
<dbReference type="Gene3D" id="3.20.20.100">
    <property type="entry name" value="NADP-dependent oxidoreductase domain"/>
    <property type="match status" value="1"/>
</dbReference>
<evidence type="ECO:0000259" key="2">
    <source>
        <dbReference type="Pfam" id="PF00248"/>
    </source>
</evidence>
<keyword evidence="4" id="KW-1185">Reference proteome</keyword>
<accession>A0A7X3K4H6</accession>
<dbReference type="GO" id="GO:0016491">
    <property type="term" value="F:oxidoreductase activity"/>
    <property type="evidence" value="ECO:0007669"/>
    <property type="project" value="UniProtKB-KW"/>
</dbReference>
<dbReference type="PANTHER" id="PTHR43625">
    <property type="entry name" value="AFLATOXIN B1 ALDEHYDE REDUCTASE"/>
    <property type="match status" value="1"/>
</dbReference>
<name>A0A7X3K4H6_9HYPH</name>
<evidence type="ECO:0000313" key="3">
    <source>
        <dbReference type="EMBL" id="MVS99938.1"/>
    </source>
</evidence>